<protein>
    <submittedName>
        <fullName evidence="1">Uncharacterized protein</fullName>
    </submittedName>
</protein>
<dbReference type="OrthoDB" id="8883291at2"/>
<dbReference type="AlphaFoldDB" id="A0A4U6BRF9"/>
<dbReference type="Proteomes" id="UP000034832">
    <property type="component" value="Unassembled WGS sequence"/>
</dbReference>
<sequence>MAIWKRLRRARADDYQTWHPIDETPIPLSIGRIWLADKDGNARRAMSWTWPALKRREPGKYRQWMMRVHGAKEPPSAAV</sequence>
<comment type="caution">
    <text evidence="1">The sequence shown here is derived from an EMBL/GenBank/DDBJ whole genome shotgun (WGS) entry which is preliminary data.</text>
</comment>
<evidence type="ECO:0000313" key="2">
    <source>
        <dbReference type="Proteomes" id="UP000034832"/>
    </source>
</evidence>
<proteinExistence type="predicted"/>
<keyword evidence="2" id="KW-1185">Reference proteome</keyword>
<reference evidence="1" key="1">
    <citation type="submission" date="2019-04" db="EMBL/GenBank/DDBJ databases">
        <title>Whole genome sequencing of cave bacteria.</title>
        <authorList>
            <person name="Gan H.M."/>
            <person name="Barton H."/>
            <person name="Savka M.A."/>
        </authorList>
    </citation>
    <scope>NUCLEOTIDE SEQUENCE [LARGE SCALE GENOMIC DNA]</scope>
    <source>
        <strain evidence="1">LC387</strain>
    </source>
</reference>
<organism evidence="1 2">
    <name type="scientific">Afipia massiliensis</name>
    <dbReference type="NCBI Taxonomy" id="211460"/>
    <lineage>
        <taxon>Bacteria</taxon>
        <taxon>Pseudomonadati</taxon>
        <taxon>Pseudomonadota</taxon>
        <taxon>Alphaproteobacteria</taxon>
        <taxon>Hyphomicrobiales</taxon>
        <taxon>Nitrobacteraceae</taxon>
        <taxon>Afipia</taxon>
    </lineage>
</organism>
<accession>A0A4U6BRF9</accession>
<evidence type="ECO:0000313" key="1">
    <source>
        <dbReference type="EMBL" id="TKT73102.1"/>
    </source>
</evidence>
<dbReference type="RefSeq" id="WP_046826471.1">
    <property type="nucleotide sequence ID" value="NZ_LBIA02000001.1"/>
</dbReference>
<gene>
    <name evidence="1" type="ORF">YH63_017660</name>
</gene>
<dbReference type="EMBL" id="LBIA02000001">
    <property type="protein sequence ID" value="TKT73102.1"/>
    <property type="molecule type" value="Genomic_DNA"/>
</dbReference>
<name>A0A4U6BRF9_9BRAD</name>